<dbReference type="EMBL" id="SRLB01000001">
    <property type="protein sequence ID" value="TGE02359.1"/>
    <property type="molecule type" value="Genomic_DNA"/>
</dbReference>
<proteinExistence type="predicted"/>
<dbReference type="AlphaFoldDB" id="A0A4Z0NWY2"/>
<sequence>MTTIFFGTLRAAPGAAPVSCSAIVVCHVAGSSAGQVFGHVAGHVAGRGASPFAARRRVTNP</sequence>
<reference evidence="1 2" key="1">
    <citation type="submission" date="2019-04" db="EMBL/GenBank/DDBJ databases">
        <authorList>
            <person name="Feng G."/>
            <person name="Zhu H."/>
        </authorList>
    </citation>
    <scope>NUCLEOTIDE SEQUENCE [LARGE SCALE GENOMIC DNA]</scope>
    <source>
        <strain evidence="1 2">6HR-1</strain>
    </source>
</reference>
<protein>
    <submittedName>
        <fullName evidence="1">Uncharacterized protein</fullName>
    </submittedName>
</protein>
<dbReference type="RefSeq" id="WP_135412558.1">
    <property type="nucleotide sequence ID" value="NZ_SRLB01000001.1"/>
</dbReference>
<evidence type="ECO:0000313" key="2">
    <source>
        <dbReference type="Proteomes" id="UP000297535"/>
    </source>
</evidence>
<gene>
    <name evidence="1" type="ORF">EU555_00840</name>
</gene>
<name>A0A4Z0NWY2_9HYPH</name>
<dbReference type="Proteomes" id="UP000297535">
    <property type="component" value="Unassembled WGS sequence"/>
</dbReference>
<accession>A0A4Z0NWY2</accession>
<keyword evidence="2" id="KW-1185">Reference proteome</keyword>
<comment type="caution">
    <text evidence="1">The sequence shown here is derived from an EMBL/GenBank/DDBJ whole genome shotgun (WGS) entry which is preliminary data.</text>
</comment>
<organism evidence="1 2">
    <name type="scientific">Methylobacterium nonmethylotrophicum</name>
    <dbReference type="NCBI Taxonomy" id="1141884"/>
    <lineage>
        <taxon>Bacteria</taxon>
        <taxon>Pseudomonadati</taxon>
        <taxon>Pseudomonadota</taxon>
        <taxon>Alphaproteobacteria</taxon>
        <taxon>Hyphomicrobiales</taxon>
        <taxon>Methylobacteriaceae</taxon>
        <taxon>Methylobacterium</taxon>
    </lineage>
</organism>
<evidence type="ECO:0000313" key="1">
    <source>
        <dbReference type="EMBL" id="TGE02359.1"/>
    </source>
</evidence>